<feature type="transmembrane region" description="Helical" evidence="7">
    <location>
        <begin position="194"/>
        <end position="213"/>
    </location>
</feature>
<keyword evidence="10" id="KW-1185">Reference proteome</keyword>
<accession>A0A6M0RB62</accession>
<dbReference type="RefSeq" id="WP_050608019.1">
    <property type="nucleotide sequence ID" value="NZ_CABKUB010000006.1"/>
</dbReference>
<comment type="caution">
    <text evidence="9">The sequence shown here is derived from an EMBL/GenBank/DDBJ whole genome shotgun (WGS) entry which is preliminary data.</text>
</comment>
<keyword evidence="4 7" id="KW-0812">Transmembrane</keyword>
<feature type="transmembrane region" description="Helical" evidence="7">
    <location>
        <begin position="167"/>
        <end position="187"/>
    </location>
</feature>
<feature type="domain" description="CstA N-terminal" evidence="8">
    <location>
        <begin position="2"/>
        <end position="350"/>
    </location>
</feature>
<feature type="transmembrane region" description="Helical" evidence="7">
    <location>
        <begin position="289"/>
        <end position="309"/>
    </location>
</feature>
<name>A0A6M0RB62_9CLOT</name>
<dbReference type="PANTHER" id="PTHR30252">
    <property type="entry name" value="INNER MEMBRANE PEPTIDE TRANSPORTER"/>
    <property type="match status" value="1"/>
</dbReference>
<dbReference type="EMBL" id="SXDP01000008">
    <property type="protein sequence ID" value="NEZ47535.1"/>
    <property type="molecule type" value="Genomic_DNA"/>
</dbReference>
<dbReference type="Proteomes" id="UP000473885">
    <property type="component" value="Unassembled WGS sequence"/>
</dbReference>
<reference evidence="9 10" key="1">
    <citation type="submission" date="2019-04" db="EMBL/GenBank/DDBJ databases">
        <title>Genome sequencing of Clostridium botulinum Groups I-IV and Clostridium butyricum.</title>
        <authorList>
            <person name="Brunt J."/>
            <person name="Van Vliet A.H.M."/>
            <person name="Stringer S.C."/>
            <person name="Carter A.T."/>
            <person name="Peck M.W."/>
        </authorList>
    </citation>
    <scope>NUCLEOTIDE SEQUENCE [LARGE SCALE GENOMIC DNA]</scope>
    <source>
        <strain evidence="9 10">IFR 18/094</strain>
    </source>
</reference>
<sequence length="544" mass="58913">MNSLALLLTGIILFFIAYLTYGRWLAKHWGVDISRETPAHVKFDNVDYCPADAKILLGHHFSSIAGAGPIAGPIQAAIFGWVPVMLWIVIGSIFIGGVHDFGSLFASIRHGGNSIGEIIHANIGEKGKKLFNVFAWVTLVLVVAAFSDICASTFAFDPAKPNALTGAQAGTSSILFIFLAMGFGFFVYRKNAPIGVSTVVGVALLFFCVYIGYKFPVLKLSKFQWQIILLIYITAASTMPVWLLLQPRDYLCSFLLYAMLLGAFIGIILLHPTMQLKPVTSLTVKGKTLFPFLFVTVACGAVSGFHSLVSSGTTSKQLNKEGDAQLIGYGSMLIEGIVAIIALISVGYVAKAEGTPAQIFANGCAEFMSAFGIPISVGKVFVTLSFSAFALTSLDTATRIARYIFQEFFEVRKDGTRSPLANMYTSTIITVLCALGLILYGYDKIWPIFGSANQLLAALALLSLTAWLTKLGKKTMMIKIPMVFMFAVTLTALFLVMKSYLFGANPNYILGIMAVVLFILSIVLLVEAYNVLKGNKDNNKGIKA</sequence>
<evidence type="ECO:0000256" key="5">
    <source>
        <dbReference type="ARBA" id="ARBA00022989"/>
    </source>
</evidence>
<feature type="transmembrane region" description="Helical" evidence="7">
    <location>
        <begin position="329"/>
        <end position="350"/>
    </location>
</feature>
<dbReference type="GO" id="GO:0009267">
    <property type="term" value="P:cellular response to starvation"/>
    <property type="evidence" value="ECO:0007669"/>
    <property type="project" value="InterPro"/>
</dbReference>
<feature type="transmembrane region" description="Helical" evidence="7">
    <location>
        <begin position="133"/>
        <end position="155"/>
    </location>
</feature>
<gene>
    <name evidence="9" type="ORF">FDF74_10060</name>
</gene>
<keyword evidence="5 7" id="KW-1133">Transmembrane helix</keyword>
<dbReference type="InterPro" id="IPR051605">
    <property type="entry name" value="CstA"/>
</dbReference>
<feature type="transmembrane region" description="Helical" evidence="7">
    <location>
        <begin position="78"/>
        <end position="99"/>
    </location>
</feature>
<evidence type="ECO:0000313" key="9">
    <source>
        <dbReference type="EMBL" id="NEZ47535.1"/>
    </source>
</evidence>
<evidence type="ECO:0000256" key="1">
    <source>
        <dbReference type="ARBA" id="ARBA00004651"/>
    </source>
</evidence>
<feature type="transmembrane region" description="Helical" evidence="7">
    <location>
        <begin position="480"/>
        <end position="502"/>
    </location>
</feature>
<dbReference type="OrthoDB" id="9761224at2"/>
<protein>
    <submittedName>
        <fullName evidence="9">Carbon starvation protein A</fullName>
    </submittedName>
</protein>
<proteinExistence type="inferred from homology"/>
<dbReference type="GO" id="GO:0005886">
    <property type="term" value="C:plasma membrane"/>
    <property type="evidence" value="ECO:0007669"/>
    <property type="project" value="UniProtKB-SubCell"/>
</dbReference>
<keyword evidence="3" id="KW-1003">Cell membrane</keyword>
<feature type="transmembrane region" description="Helical" evidence="7">
    <location>
        <begin position="370"/>
        <end position="392"/>
    </location>
</feature>
<comment type="subcellular location">
    <subcellularLocation>
        <location evidence="1">Cell membrane</location>
        <topology evidence="1">Multi-pass membrane protein</topology>
    </subcellularLocation>
</comment>
<evidence type="ECO:0000256" key="3">
    <source>
        <dbReference type="ARBA" id="ARBA00022475"/>
    </source>
</evidence>
<dbReference type="InterPro" id="IPR003706">
    <property type="entry name" value="CstA_N"/>
</dbReference>
<feature type="transmembrane region" description="Helical" evidence="7">
    <location>
        <begin position="250"/>
        <end position="269"/>
    </location>
</feature>
<comment type="similarity">
    <text evidence="2">Belongs to the peptide transporter carbon starvation (CstA) (TC 2.A.114) family.</text>
</comment>
<organism evidence="9 10">
    <name type="scientific">Clostridium niameyense</name>
    <dbReference type="NCBI Taxonomy" id="1622073"/>
    <lineage>
        <taxon>Bacteria</taxon>
        <taxon>Bacillati</taxon>
        <taxon>Bacillota</taxon>
        <taxon>Clostridia</taxon>
        <taxon>Eubacteriales</taxon>
        <taxon>Clostridiaceae</taxon>
        <taxon>Clostridium</taxon>
    </lineage>
</organism>
<evidence type="ECO:0000259" key="8">
    <source>
        <dbReference type="Pfam" id="PF02554"/>
    </source>
</evidence>
<evidence type="ECO:0000256" key="6">
    <source>
        <dbReference type="ARBA" id="ARBA00023136"/>
    </source>
</evidence>
<evidence type="ECO:0000313" key="10">
    <source>
        <dbReference type="Proteomes" id="UP000473885"/>
    </source>
</evidence>
<evidence type="ECO:0000256" key="4">
    <source>
        <dbReference type="ARBA" id="ARBA00022692"/>
    </source>
</evidence>
<feature type="transmembrane region" description="Helical" evidence="7">
    <location>
        <begin position="508"/>
        <end position="532"/>
    </location>
</feature>
<feature type="transmembrane region" description="Helical" evidence="7">
    <location>
        <begin position="448"/>
        <end position="468"/>
    </location>
</feature>
<feature type="transmembrane region" description="Helical" evidence="7">
    <location>
        <begin position="225"/>
        <end position="245"/>
    </location>
</feature>
<evidence type="ECO:0000256" key="7">
    <source>
        <dbReference type="SAM" id="Phobius"/>
    </source>
</evidence>
<dbReference type="Pfam" id="PF02554">
    <property type="entry name" value="CstA"/>
    <property type="match status" value="2"/>
</dbReference>
<feature type="domain" description="CstA N-terminal" evidence="8">
    <location>
        <begin position="353"/>
        <end position="492"/>
    </location>
</feature>
<feature type="transmembrane region" description="Helical" evidence="7">
    <location>
        <begin position="421"/>
        <end position="442"/>
    </location>
</feature>
<evidence type="ECO:0000256" key="2">
    <source>
        <dbReference type="ARBA" id="ARBA00007755"/>
    </source>
</evidence>
<dbReference type="PANTHER" id="PTHR30252:SF0">
    <property type="entry name" value="PEPTIDE TRANSPORTER CSTA"/>
    <property type="match status" value="1"/>
</dbReference>
<keyword evidence="6 7" id="KW-0472">Membrane</keyword>
<dbReference type="AlphaFoldDB" id="A0A6M0RB62"/>